<feature type="domain" description="Mechanosensitive ion channel transmembrane helices 2/3" evidence="11">
    <location>
        <begin position="137"/>
        <end position="176"/>
    </location>
</feature>
<evidence type="ECO:0000256" key="1">
    <source>
        <dbReference type="ARBA" id="ARBA00004651"/>
    </source>
</evidence>
<keyword evidence="3" id="KW-1003">Cell membrane</keyword>
<keyword evidence="13" id="KW-1185">Reference proteome</keyword>
<reference evidence="12 13" key="1">
    <citation type="submission" date="2019-02" db="EMBL/GenBank/DDBJ databases">
        <title>Deep-cultivation of Planctomycetes and their phenomic and genomic characterization uncovers novel biology.</title>
        <authorList>
            <person name="Wiegand S."/>
            <person name="Jogler M."/>
            <person name="Boedeker C."/>
            <person name="Pinto D."/>
            <person name="Vollmers J."/>
            <person name="Rivas-Marin E."/>
            <person name="Kohn T."/>
            <person name="Peeters S.H."/>
            <person name="Heuer A."/>
            <person name="Rast P."/>
            <person name="Oberbeckmann S."/>
            <person name="Bunk B."/>
            <person name="Jeske O."/>
            <person name="Meyerdierks A."/>
            <person name="Storesund J.E."/>
            <person name="Kallscheuer N."/>
            <person name="Luecker S."/>
            <person name="Lage O.M."/>
            <person name="Pohl T."/>
            <person name="Merkel B.J."/>
            <person name="Hornburger P."/>
            <person name="Mueller R.-W."/>
            <person name="Bruemmer F."/>
            <person name="Labrenz M."/>
            <person name="Spormann A.M."/>
            <person name="Op Den Camp H."/>
            <person name="Overmann J."/>
            <person name="Amann R."/>
            <person name="Jetten M.S.M."/>
            <person name="Mascher T."/>
            <person name="Medema M.H."/>
            <person name="Devos D.P."/>
            <person name="Kaster A.-K."/>
            <person name="Ovreas L."/>
            <person name="Rohde M."/>
            <person name="Galperin M.Y."/>
            <person name="Jogler C."/>
        </authorList>
    </citation>
    <scope>NUCLEOTIDE SEQUENCE [LARGE SCALE GENOMIC DNA]</scope>
    <source>
        <strain evidence="12 13">KOR34</strain>
    </source>
</reference>
<feature type="transmembrane region" description="Helical" evidence="8">
    <location>
        <begin position="161"/>
        <end position="191"/>
    </location>
</feature>
<organism evidence="12 13">
    <name type="scientific">Posidoniimonas corsicana</name>
    <dbReference type="NCBI Taxonomy" id="1938618"/>
    <lineage>
        <taxon>Bacteria</taxon>
        <taxon>Pseudomonadati</taxon>
        <taxon>Planctomycetota</taxon>
        <taxon>Planctomycetia</taxon>
        <taxon>Pirellulales</taxon>
        <taxon>Lacipirellulaceae</taxon>
        <taxon>Posidoniimonas</taxon>
    </lineage>
</organism>
<dbReference type="GO" id="GO:0008381">
    <property type="term" value="F:mechanosensitive monoatomic ion channel activity"/>
    <property type="evidence" value="ECO:0007669"/>
    <property type="project" value="InterPro"/>
</dbReference>
<dbReference type="PANTHER" id="PTHR30221:SF1">
    <property type="entry name" value="SMALL-CONDUCTANCE MECHANOSENSITIVE CHANNEL"/>
    <property type="match status" value="1"/>
</dbReference>
<dbReference type="GO" id="GO:0005886">
    <property type="term" value="C:plasma membrane"/>
    <property type="evidence" value="ECO:0007669"/>
    <property type="project" value="UniProtKB-SubCell"/>
</dbReference>
<feature type="domain" description="Mechanosensitive ion channel MscS" evidence="9">
    <location>
        <begin position="178"/>
        <end position="243"/>
    </location>
</feature>
<evidence type="ECO:0000256" key="5">
    <source>
        <dbReference type="ARBA" id="ARBA00022989"/>
    </source>
</evidence>
<dbReference type="SUPFAM" id="SSF50182">
    <property type="entry name" value="Sm-like ribonucleoproteins"/>
    <property type="match status" value="1"/>
</dbReference>
<dbReference type="Gene3D" id="1.10.287.1260">
    <property type="match status" value="1"/>
</dbReference>
<dbReference type="InterPro" id="IPR011066">
    <property type="entry name" value="MscS_channel_C_sf"/>
</dbReference>
<dbReference type="Proteomes" id="UP000316714">
    <property type="component" value="Unassembled WGS sequence"/>
</dbReference>
<dbReference type="SUPFAM" id="SSF82689">
    <property type="entry name" value="Mechanosensitive channel protein MscS (YggB), C-terminal domain"/>
    <property type="match status" value="1"/>
</dbReference>
<sequence length="347" mass="37336">MLSLLLAQAPAAQPPTTQPAAPQPPAAPAQAAANRPPVSAEEAAVDAVKENLLAPPPGVSKEAYNEFMTLKWTRLDAGEWTEIVTYYAVQWGARIGLALIVFYIAWTLAGWASMAVDRTLGRLKFDATLTKFLSRLVRWLVLLLAGLMCLSYFGVQTTSFAALIGAAGLAVGLAFQGTLSNFAAGAMLLLFRPFKVGDAVNVAGQTGVIDEISIFTTAMDTFDHKRIIIPNGEIFGAVIENITYHSYRRCDGDVGVSYSADIDQTRAVLEQVAASIEGVYPGKDPAVVLMGLGASSVDWSVRVWAPTADFLTIKQRLLREIKVRLDGEGIEIPFPQMDVHIDQPNAA</sequence>
<evidence type="ECO:0000256" key="6">
    <source>
        <dbReference type="ARBA" id="ARBA00023136"/>
    </source>
</evidence>
<evidence type="ECO:0000313" key="12">
    <source>
        <dbReference type="EMBL" id="TWT32529.1"/>
    </source>
</evidence>
<comment type="caution">
    <text evidence="12">The sequence shown here is derived from an EMBL/GenBank/DDBJ whole genome shotgun (WGS) entry which is preliminary data.</text>
</comment>
<keyword evidence="6 8" id="KW-0472">Membrane</keyword>
<feature type="region of interest" description="Disordered" evidence="7">
    <location>
        <begin position="9"/>
        <end position="35"/>
    </location>
</feature>
<comment type="similarity">
    <text evidence="2">Belongs to the MscS (TC 1.A.23) family.</text>
</comment>
<dbReference type="Pfam" id="PF05552">
    <property type="entry name" value="MS_channel_1st_1"/>
    <property type="match status" value="1"/>
</dbReference>
<dbReference type="InterPro" id="IPR008910">
    <property type="entry name" value="MSC_TM_helix"/>
</dbReference>
<evidence type="ECO:0000256" key="4">
    <source>
        <dbReference type="ARBA" id="ARBA00022692"/>
    </source>
</evidence>
<evidence type="ECO:0000256" key="2">
    <source>
        <dbReference type="ARBA" id="ARBA00008017"/>
    </source>
</evidence>
<keyword evidence="4 8" id="KW-0812">Transmembrane</keyword>
<protein>
    <submittedName>
        <fullName evidence="12">Small-conductance mechanosensitive channel</fullName>
    </submittedName>
</protein>
<dbReference type="InterPro" id="IPR011014">
    <property type="entry name" value="MscS_channel_TM-2"/>
</dbReference>
<feature type="transmembrane region" description="Helical" evidence="8">
    <location>
        <begin position="95"/>
        <end position="116"/>
    </location>
</feature>
<feature type="compositionally biased region" description="Pro residues" evidence="7">
    <location>
        <begin position="12"/>
        <end position="27"/>
    </location>
</feature>
<dbReference type="EMBL" id="SIHJ01000003">
    <property type="protein sequence ID" value="TWT32529.1"/>
    <property type="molecule type" value="Genomic_DNA"/>
</dbReference>
<keyword evidence="5 8" id="KW-1133">Transmembrane helix</keyword>
<dbReference type="Gene3D" id="2.30.30.60">
    <property type="match status" value="1"/>
</dbReference>
<dbReference type="PANTHER" id="PTHR30221">
    <property type="entry name" value="SMALL-CONDUCTANCE MECHANOSENSITIVE CHANNEL"/>
    <property type="match status" value="1"/>
</dbReference>
<dbReference type="AlphaFoldDB" id="A0A5C5V3L9"/>
<dbReference type="InterPro" id="IPR023408">
    <property type="entry name" value="MscS_beta-dom_sf"/>
</dbReference>
<dbReference type="RefSeq" id="WP_146567978.1">
    <property type="nucleotide sequence ID" value="NZ_SIHJ01000003.1"/>
</dbReference>
<dbReference type="SUPFAM" id="SSF82861">
    <property type="entry name" value="Mechanosensitive channel protein MscS (YggB), transmembrane region"/>
    <property type="match status" value="1"/>
</dbReference>
<comment type="subcellular location">
    <subcellularLocation>
        <location evidence="1">Cell membrane</location>
        <topology evidence="1">Multi-pass membrane protein</topology>
    </subcellularLocation>
</comment>
<proteinExistence type="inferred from homology"/>
<dbReference type="InterPro" id="IPR045275">
    <property type="entry name" value="MscS_archaea/bacteria_type"/>
</dbReference>
<dbReference type="InterPro" id="IPR010920">
    <property type="entry name" value="LSM_dom_sf"/>
</dbReference>
<dbReference type="OrthoDB" id="9809206at2"/>
<dbReference type="InterPro" id="IPR006685">
    <property type="entry name" value="MscS_channel_2nd"/>
</dbReference>
<name>A0A5C5V3L9_9BACT</name>
<dbReference type="Pfam" id="PF00924">
    <property type="entry name" value="MS_channel_2nd"/>
    <property type="match status" value="1"/>
</dbReference>
<evidence type="ECO:0000259" key="9">
    <source>
        <dbReference type="Pfam" id="PF00924"/>
    </source>
</evidence>
<evidence type="ECO:0000259" key="11">
    <source>
        <dbReference type="Pfam" id="PF21088"/>
    </source>
</evidence>
<evidence type="ECO:0000256" key="7">
    <source>
        <dbReference type="SAM" id="MobiDB-lite"/>
    </source>
</evidence>
<feature type="transmembrane region" description="Helical" evidence="8">
    <location>
        <begin position="136"/>
        <end position="155"/>
    </location>
</feature>
<evidence type="ECO:0000256" key="3">
    <source>
        <dbReference type="ARBA" id="ARBA00022475"/>
    </source>
</evidence>
<dbReference type="InterPro" id="IPR049278">
    <property type="entry name" value="MS_channel_C"/>
</dbReference>
<evidence type="ECO:0000313" key="13">
    <source>
        <dbReference type="Proteomes" id="UP000316714"/>
    </source>
</evidence>
<dbReference type="Pfam" id="PF21082">
    <property type="entry name" value="MS_channel_3rd"/>
    <property type="match status" value="1"/>
</dbReference>
<accession>A0A5C5V3L9</accession>
<evidence type="ECO:0000259" key="10">
    <source>
        <dbReference type="Pfam" id="PF21082"/>
    </source>
</evidence>
<dbReference type="InterPro" id="IPR049142">
    <property type="entry name" value="MS_channel_1st"/>
</dbReference>
<dbReference type="Gene3D" id="3.30.70.100">
    <property type="match status" value="1"/>
</dbReference>
<evidence type="ECO:0000256" key="8">
    <source>
        <dbReference type="SAM" id="Phobius"/>
    </source>
</evidence>
<feature type="domain" description="Mechanosensitive ion channel MscS C-terminal" evidence="10">
    <location>
        <begin position="253"/>
        <end position="332"/>
    </location>
</feature>
<dbReference type="Pfam" id="PF21088">
    <property type="entry name" value="MS_channel_1st"/>
    <property type="match status" value="1"/>
</dbReference>
<gene>
    <name evidence="12" type="primary">mscS_1</name>
    <name evidence="12" type="ORF">KOR34_42920</name>
</gene>